<protein>
    <recommendedName>
        <fullName evidence="4">C2 domain-containing protein</fullName>
    </recommendedName>
</protein>
<proteinExistence type="predicted"/>
<gene>
    <name evidence="2" type="ORF">BGZ80_004321</name>
</gene>
<feature type="compositionally biased region" description="Polar residues" evidence="1">
    <location>
        <begin position="178"/>
        <end position="202"/>
    </location>
</feature>
<sequence>MFVTVYDEGKKNELIGEGILRLYEVIDKGELDVWFLIKNNGVLAGDIYFELTFYAVAPPPVVGAPTPHTQVQHPSIRYTQPGYMPAGRPPPPHASHVTMYGTMPGPPGPFPGNIYQHPTGIHRAYPVPQGNPFTHPQPPPITIIVSSPSSFGVPNQGPALNNSFGPGGPPPQPFQPKVQYNPNPNNNMSRIPQSNFAPQGNSPGRHPTPQPQPGMHNPAMRMPVPHPTGGQNIGCRPNLNGKPNQFPNDSHHDRRSPGPRTVTPPVRYK</sequence>
<evidence type="ECO:0008006" key="4">
    <source>
        <dbReference type="Google" id="ProtNLM"/>
    </source>
</evidence>
<evidence type="ECO:0000256" key="1">
    <source>
        <dbReference type="SAM" id="MobiDB-lite"/>
    </source>
</evidence>
<feature type="region of interest" description="Disordered" evidence="1">
    <location>
        <begin position="152"/>
        <end position="269"/>
    </location>
</feature>
<dbReference type="AlphaFoldDB" id="A0A9P6MMM7"/>
<comment type="caution">
    <text evidence="2">The sequence shown here is derived from an EMBL/GenBank/DDBJ whole genome shotgun (WGS) entry which is preliminary data.</text>
</comment>
<organism evidence="2 3">
    <name type="scientific">Entomortierella chlamydospora</name>
    <dbReference type="NCBI Taxonomy" id="101097"/>
    <lineage>
        <taxon>Eukaryota</taxon>
        <taxon>Fungi</taxon>
        <taxon>Fungi incertae sedis</taxon>
        <taxon>Mucoromycota</taxon>
        <taxon>Mortierellomycotina</taxon>
        <taxon>Mortierellomycetes</taxon>
        <taxon>Mortierellales</taxon>
        <taxon>Mortierellaceae</taxon>
        <taxon>Entomortierella</taxon>
    </lineage>
</organism>
<evidence type="ECO:0000313" key="3">
    <source>
        <dbReference type="Proteomes" id="UP000703661"/>
    </source>
</evidence>
<dbReference type="OrthoDB" id="270970at2759"/>
<evidence type="ECO:0000313" key="2">
    <source>
        <dbReference type="EMBL" id="KAG0007721.1"/>
    </source>
</evidence>
<reference evidence="2" key="1">
    <citation type="journal article" date="2020" name="Fungal Divers.">
        <title>Resolving the Mortierellaceae phylogeny through synthesis of multi-gene phylogenetics and phylogenomics.</title>
        <authorList>
            <person name="Vandepol N."/>
            <person name="Liber J."/>
            <person name="Desiro A."/>
            <person name="Na H."/>
            <person name="Kennedy M."/>
            <person name="Barry K."/>
            <person name="Grigoriev I.V."/>
            <person name="Miller A.N."/>
            <person name="O'Donnell K."/>
            <person name="Stajich J.E."/>
            <person name="Bonito G."/>
        </authorList>
    </citation>
    <scope>NUCLEOTIDE SEQUENCE</scope>
    <source>
        <strain evidence="2">NRRL 2769</strain>
    </source>
</reference>
<dbReference type="Proteomes" id="UP000703661">
    <property type="component" value="Unassembled WGS sequence"/>
</dbReference>
<name>A0A9P6MMM7_9FUNG</name>
<dbReference type="EMBL" id="JAAAID010002213">
    <property type="protein sequence ID" value="KAG0007721.1"/>
    <property type="molecule type" value="Genomic_DNA"/>
</dbReference>
<accession>A0A9P6MMM7</accession>
<keyword evidence="3" id="KW-1185">Reference proteome</keyword>